<dbReference type="EMBL" id="MN739904">
    <property type="protein sequence ID" value="QHT76855.1"/>
    <property type="molecule type" value="Genomic_DNA"/>
</dbReference>
<organism evidence="1">
    <name type="scientific">viral metagenome</name>
    <dbReference type="NCBI Taxonomy" id="1070528"/>
    <lineage>
        <taxon>unclassified sequences</taxon>
        <taxon>metagenomes</taxon>
        <taxon>organismal metagenomes</taxon>
    </lineage>
</organism>
<name>A0A6C0H9Q3_9ZZZZ</name>
<sequence length="253" mass="28217">MAAVPTQLFINNPLVLNQDTNVYGGFINEGTYDYTFVINVANFASNITTMFANASYIQNSVNMDNYDVNITLNSDANFLNWNAVFNNQPIVSINMGNSNIAFPTLEPTAHQTIGDRLLEVVAHKLFGHGQAHAAISNDSEYYTHDATVWNHLVNSVSMNNFRNEIFNQYVATGRYEHHAVQNNGTDSNDVDNWTNFNFNGMTLDYPLYLKGSMISDPSLTNVELDLITNGPNIGGTLLVNGEYNIPILIRFTQ</sequence>
<protein>
    <submittedName>
        <fullName evidence="1">Uncharacterized protein</fullName>
    </submittedName>
</protein>
<dbReference type="AlphaFoldDB" id="A0A6C0H9Q3"/>
<evidence type="ECO:0000313" key="1">
    <source>
        <dbReference type="EMBL" id="QHT76855.1"/>
    </source>
</evidence>
<reference evidence="1" key="1">
    <citation type="journal article" date="2020" name="Nature">
        <title>Giant virus diversity and host interactions through global metagenomics.</title>
        <authorList>
            <person name="Schulz F."/>
            <person name="Roux S."/>
            <person name="Paez-Espino D."/>
            <person name="Jungbluth S."/>
            <person name="Walsh D.A."/>
            <person name="Denef V.J."/>
            <person name="McMahon K.D."/>
            <person name="Konstantinidis K.T."/>
            <person name="Eloe-Fadrosh E.A."/>
            <person name="Kyrpides N.C."/>
            <person name="Woyke T."/>
        </authorList>
    </citation>
    <scope>NUCLEOTIDE SEQUENCE</scope>
    <source>
        <strain evidence="1">GVMAG-M-3300023179-82</strain>
    </source>
</reference>
<accession>A0A6C0H9Q3</accession>
<proteinExistence type="predicted"/>